<dbReference type="InterPro" id="IPR017880">
    <property type="entry name" value="KilA_N"/>
</dbReference>
<protein>
    <submittedName>
        <fullName evidence="2">KilA-N domain-containing protein</fullName>
    </submittedName>
</protein>
<dbReference type="Proteomes" id="UP000261023">
    <property type="component" value="Unassembled WGS sequence"/>
</dbReference>
<proteinExistence type="predicted"/>
<evidence type="ECO:0000313" key="2">
    <source>
        <dbReference type="EMBL" id="RGD66834.1"/>
    </source>
</evidence>
<evidence type="ECO:0000313" key="3">
    <source>
        <dbReference type="Proteomes" id="UP000261023"/>
    </source>
</evidence>
<dbReference type="EMBL" id="QTJW01000034">
    <property type="protein sequence ID" value="RGD66834.1"/>
    <property type="molecule type" value="Genomic_DNA"/>
</dbReference>
<dbReference type="Pfam" id="PF04383">
    <property type="entry name" value="KilA-N"/>
    <property type="match status" value="1"/>
</dbReference>
<accession>A0A3E3DC35</accession>
<dbReference type="SMART" id="SM01252">
    <property type="entry name" value="KilA-N"/>
    <property type="match status" value="1"/>
</dbReference>
<dbReference type="InterPro" id="IPR018004">
    <property type="entry name" value="KilA/APSES_HTH"/>
</dbReference>
<gene>
    <name evidence="2" type="ORF">DWX31_30635</name>
</gene>
<dbReference type="PROSITE" id="PS51301">
    <property type="entry name" value="KILA_N"/>
    <property type="match status" value="1"/>
</dbReference>
<dbReference type="OrthoDB" id="9810290at2"/>
<name>A0A3E3DC35_9FIRM</name>
<dbReference type="AlphaFoldDB" id="A0A3E3DC35"/>
<sequence length="281" mass="31944">MKDNKALKAQINAKGLQISVISDGGYDDYISLTDIAKYKSEDPAATIQNWMRSRDVIEFLGLWETLHNADFKPLEFEGFKARAGSNAFTLSPKRWLEATSAIGIYSKSGRNGGTFAHRDIAFEFASWISAEFKLYIITDYQRLKADENSRLSLNWNMNREISKINYRIHTDAIKEHLVVPELPRQYQSFTYATEADVLNVAMFGKTAKQWREANPGLDGNVRDHATLQQLIVLSNMESLNAEMIKRGISRNDRLLELNRVAKEQMTSLLKSAGVKRLESSK</sequence>
<evidence type="ECO:0000259" key="1">
    <source>
        <dbReference type="PROSITE" id="PS51301"/>
    </source>
</evidence>
<reference evidence="2 3" key="1">
    <citation type="submission" date="2018-08" db="EMBL/GenBank/DDBJ databases">
        <title>A genome reference for cultivated species of the human gut microbiota.</title>
        <authorList>
            <person name="Zou Y."/>
            <person name="Xue W."/>
            <person name="Luo G."/>
        </authorList>
    </citation>
    <scope>NUCLEOTIDE SEQUENCE [LARGE SCALE GENOMIC DNA]</scope>
    <source>
        <strain evidence="2 3">AF19-13AC</strain>
    </source>
</reference>
<dbReference type="RefSeq" id="WP_002605044.1">
    <property type="nucleotide sequence ID" value="NZ_CACRUH010000028.1"/>
</dbReference>
<comment type="caution">
    <text evidence="2">The sequence shown here is derived from an EMBL/GenBank/DDBJ whole genome shotgun (WGS) entry which is preliminary data.</text>
</comment>
<feature type="domain" description="KilA-N" evidence="1">
    <location>
        <begin position="7"/>
        <end position="143"/>
    </location>
</feature>
<organism evidence="2 3">
    <name type="scientific">Hungatella hathewayi</name>
    <dbReference type="NCBI Taxonomy" id="154046"/>
    <lineage>
        <taxon>Bacteria</taxon>
        <taxon>Bacillati</taxon>
        <taxon>Bacillota</taxon>
        <taxon>Clostridia</taxon>
        <taxon>Lachnospirales</taxon>
        <taxon>Lachnospiraceae</taxon>
        <taxon>Hungatella</taxon>
    </lineage>
</organism>